<feature type="transmembrane region" description="Helical" evidence="1">
    <location>
        <begin position="7"/>
        <end position="24"/>
    </location>
</feature>
<keyword evidence="3" id="KW-1185">Reference proteome</keyword>
<dbReference type="EMBL" id="CM001441">
    <property type="protein sequence ID" value="EHQ88292.1"/>
    <property type="molecule type" value="Genomic_DNA"/>
</dbReference>
<keyword evidence="1" id="KW-0472">Membrane</keyword>
<dbReference type="STRING" id="768710.DesyoDRAFT_1122"/>
<sequence length="208" mass="22253">MGKRKVIGIVSMVLGGLSLIDGIVNNNFEGIPPGILFLLIGLFLIIKKPKTQAQKEERAKAIERQKALVYGKHQAGLPLSEGLGCELEGNLSEDNLTITGGGNTFKLAFSKITDMVIKTDTEIQKSYVSSVGGAIGGAVLFGPLGAMIGGRAKEKKSTTTIHYLIITYLKDGEVSYIGFDVSLNVSRAQNLVKTISSKFRPIGQTINL</sequence>
<evidence type="ECO:0000256" key="1">
    <source>
        <dbReference type="SAM" id="Phobius"/>
    </source>
</evidence>
<proteinExistence type="predicted"/>
<dbReference type="eggNOG" id="ENOG50315FU">
    <property type="taxonomic scope" value="Bacteria"/>
</dbReference>
<evidence type="ECO:0000313" key="2">
    <source>
        <dbReference type="EMBL" id="EHQ88292.1"/>
    </source>
</evidence>
<organism evidence="2 3">
    <name type="scientific">Desulfosporosinus youngiae DSM 17734</name>
    <dbReference type="NCBI Taxonomy" id="768710"/>
    <lineage>
        <taxon>Bacteria</taxon>
        <taxon>Bacillati</taxon>
        <taxon>Bacillota</taxon>
        <taxon>Clostridia</taxon>
        <taxon>Eubacteriales</taxon>
        <taxon>Desulfitobacteriaceae</taxon>
        <taxon>Desulfosporosinus</taxon>
    </lineage>
</organism>
<dbReference type="RefSeq" id="WP_007780480.1">
    <property type="nucleotide sequence ID" value="NZ_CM001441.1"/>
</dbReference>
<reference evidence="2 3" key="1">
    <citation type="submission" date="2011-11" db="EMBL/GenBank/DDBJ databases">
        <title>The Noncontiguous Finished genome of Desulfosporosinus youngiae DSM 17734.</title>
        <authorList>
            <consortium name="US DOE Joint Genome Institute (JGI-PGF)"/>
            <person name="Lucas S."/>
            <person name="Han J."/>
            <person name="Lapidus A."/>
            <person name="Cheng J.-F."/>
            <person name="Goodwin L."/>
            <person name="Pitluck S."/>
            <person name="Peters L."/>
            <person name="Ovchinnikova G."/>
            <person name="Lu M."/>
            <person name="Land M.L."/>
            <person name="Hauser L."/>
            <person name="Pester M."/>
            <person name="Spring S."/>
            <person name="Ollivier B."/>
            <person name="Rattei T."/>
            <person name="Klenk H.-P."/>
            <person name="Wagner M."/>
            <person name="Loy A."/>
            <person name="Woyke T.J."/>
        </authorList>
    </citation>
    <scope>NUCLEOTIDE SEQUENCE [LARGE SCALE GENOMIC DNA]</scope>
    <source>
        <strain evidence="2 3">DSM 17734</strain>
    </source>
</reference>
<accession>H5Y2M9</accession>
<keyword evidence="1" id="KW-1133">Transmembrane helix</keyword>
<dbReference type="Proteomes" id="UP000005104">
    <property type="component" value="Chromosome"/>
</dbReference>
<feature type="transmembrane region" description="Helical" evidence="1">
    <location>
        <begin position="30"/>
        <end position="46"/>
    </location>
</feature>
<keyword evidence="1" id="KW-0812">Transmembrane</keyword>
<dbReference type="HOGENOM" id="CLU_1319241_0_0_9"/>
<protein>
    <submittedName>
        <fullName evidence="2">Uncharacterized protein</fullName>
    </submittedName>
</protein>
<dbReference type="AlphaFoldDB" id="H5Y2M9"/>
<name>H5Y2M9_9FIRM</name>
<gene>
    <name evidence="2" type="ORF">DesyoDRAFT_1122</name>
</gene>
<evidence type="ECO:0000313" key="3">
    <source>
        <dbReference type="Proteomes" id="UP000005104"/>
    </source>
</evidence>
<dbReference type="OrthoDB" id="2973050at2"/>